<evidence type="ECO:0000313" key="2">
    <source>
        <dbReference type="Proteomes" id="UP001497700"/>
    </source>
</evidence>
<gene>
    <name evidence="1" type="ORF">F4820DRAFT_471634</name>
</gene>
<comment type="caution">
    <text evidence="1">The sequence shown here is derived from an EMBL/GenBank/DDBJ whole genome shotgun (WGS) entry which is preliminary data.</text>
</comment>
<reference evidence="1 2" key="1">
    <citation type="journal article" date="2022" name="New Phytol.">
        <title>Ecological generalism drives hyperdiversity of secondary metabolite gene clusters in xylarialean endophytes.</title>
        <authorList>
            <person name="Franco M.E.E."/>
            <person name="Wisecaver J.H."/>
            <person name="Arnold A.E."/>
            <person name="Ju Y.M."/>
            <person name="Slot J.C."/>
            <person name="Ahrendt S."/>
            <person name="Moore L.P."/>
            <person name="Eastman K.E."/>
            <person name="Scott K."/>
            <person name="Konkel Z."/>
            <person name="Mondo S.J."/>
            <person name="Kuo A."/>
            <person name="Hayes R.D."/>
            <person name="Haridas S."/>
            <person name="Andreopoulos B."/>
            <person name="Riley R."/>
            <person name="LaButti K."/>
            <person name="Pangilinan J."/>
            <person name="Lipzen A."/>
            <person name="Amirebrahimi M."/>
            <person name="Yan J."/>
            <person name="Adam C."/>
            <person name="Keymanesh K."/>
            <person name="Ng V."/>
            <person name="Louie K."/>
            <person name="Northen T."/>
            <person name="Drula E."/>
            <person name="Henrissat B."/>
            <person name="Hsieh H.M."/>
            <person name="Youens-Clark K."/>
            <person name="Lutzoni F."/>
            <person name="Miadlikowska J."/>
            <person name="Eastwood D.C."/>
            <person name="Hamelin R.C."/>
            <person name="Grigoriev I.V."/>
            <person name="U'Ren J.M."/>
        </authorList>
    </citation>
    <scope>NUCLEOTIDE SEQUENCE [LARGE SCALE GENOMIC DNA]</scope>
    <source>
        <strain evidence="1 2">CBS 119005</strain>
    </source>
</reference>
<sequence length="1174" mass="130906">MDPSSLAAAAASLLGMTIQITGSLYGDWGDHPSRVLAERLIYELSQLRNVFQSLEVTALSATGAVIISKDLISCLGDSKDRLISLGSKLLRQKPSEMFSFKAHDLLWRTFNSSRSQATNLPITHTEAIEAILLHDPRYRTKHLEILSIEESTLPLSEKPPPIHMANPAGALWQDCAEYAKAHESARGLRLNSTGLWFTNHPTFRRWHIGDRAANTLLCTGKCGSGKTIMTSLVIDEIRKRQQENRSVNIGLAYFYFSYRKHTPVRNVALALLQQLCLQSLSPIDEVAGLEMSAAKSEYIAFHKVVSALQAVVKRFPKMYIILDALDECPPAYRRDLLHLLRLIRDSPARLLVSSRPHLTFDIFEDSPKIDIVPSPEDIKLYTAHRLEEAHLLTDNEILLRTIISNIVDASMMDLAFLPAILQVDLILHKRTRKEIMELIDHPQSMILVYQDKLGKIQAQEPRMVKLATHTLTWLLYSQRPLEIAEFFEVHHFSFPKDSDIDVSLIIEACQTLVRVGETITFTHLSAKEFLETNSVFEETAIATNCLHHPFLLYAASYWAQPVNERDEWGRTPLHIAAENGFTNCVDVLLTPESLNDEDLDGKTVWHYAAMSGNLDVIRLLVDRNSSPLESSYLNTNKPDKTSALEYAVYNGDAKIISMLFPLYASKPGDDLNRRALKAAVEAGKTDIVEYLLSHGEEPAYEYLIEATYTGFEDVIRLLLDYGTELDNSDDDGDSALLIAAGNGRNKILELLIWNGADIDRAGRYGCTALSLAVEMGNIEGIRILLRVGARPEGSIENYSLPVYAARQDMVDILKLLLDAGAETRGVVSAAAELGRAKVLQLLLGRGLLPDPGSNDGQDLLAVEKEAGYSFILSIWQSGGFEGSSRPVYSVSSEDTVDGDKSFGDITSSSIDENSESPTSKQIQEERNPVIRFQAKSPDSLHLSEPQALQRSVQPQPLSCLDSRLNNTPVPFLLLSEPIPIGCLRLGCIVANPRDPLSLYVPKDPGSVSNLSHLIKDDQFNSTVVDAQDSFERTSTTRFALRALLPLLNVEAAQTRSIAPASKCVLKQHLHDHEKVLSQIFNNQSIRSEIFSMAENTDRKQLFIIVGLLAGVNQRASDSDVSTQLGLNEAARYEHAGEKIFAIKYRKVRVQRCRPHSIEIFVEDYFDPKPHERLF</sequence>
<accession>A0ACB9YV29</accession>
<keyword evidence="2" id="KW-1185">Reference proteome</keyword>
<evidence type="ECO:0000313" key="1">
    <source>
        <dbReference type="EMBL" id="KAI4863259.1"/>
    </source>
</evidence>
<proteinExistence type="predicted"/>
<name>A0ACB9YV29_9PEZI</name>
<organism evidence="1 2">
    <name type="scientific">Hypoxylon rubiginosum</name>
    <dbReference type="NCBI Taxonomy" id="110542"/>
    <lineage>
        <taxon>Eukaryota</taxon>
        <taxon>Fungi</taxon>
        <taxon>Dikarya</taxon>
        <taxon>Ascomycota</taxon>
        <taxon>Pezizomycotina</taxon>
        <taxon>Sordariomycetes</taxon>
        <taxon>Xylariomycetidae</taxon>
        <taxon>Xylariales</taxon>
        <taxon>Hypoxylaceae</taxon>
        <taxon>Hypoxylon</taxon>
    </lineage>
</organism>
<dbReference type="Proteomes" id="UP001497700">
    <property type="component" value="Unassembled WGS sequence"/>
</dbReference>
<protein>
    <submittedName>
        <fullName evidence="1">Uncharacterized protein</fullName>
    </submittedName>
</protein>
<dbReference type="EMBL" id="MU393507">
    <property type="protein sequence ID" value="KAI4863259.1"/>
    <property type="molecule type" value="Genomic_DNA"/>
</dbReference>